<feature type="signal peptide" evidence="2">
    <location>
        <begin position="1"/>
        <end position="20"/>
    </location>
</feature>
<accession>A0ABY4KHN4</accession>
<evidence type="ECO:0000256" key="2">
    <source>
        <dbReference type="SAM" id="SignalP"/>
    </source>
</evidence>
<keyword evidence="5" id="KW-1185">Reference proteome</keyword>
<sequence length="184" mass="21157">MKKAVTILILFISFLPHAQAQEAKKVQVGFNYSFTDDDDLYNKPFSGYVNYQIKAWEDIGLHAGFRAFYYYPKIKDNFTDKWGFNPNISASYSFFEKKMQASLAVGYYFDSFTFKPTTDGFITSPNRDIKTNGFTISPGIKYFVTKTFFIESNLTILNVKNKSQFVYPESSDFVFFNIGVGVAF</sequence>
<reference evidence="4" key="1">
    <citation type="submission" date="2022-04" db="EMBL/GenBank/DDBJ databases">
        <title>Consumption of N2O by Flavobacterium azooxidireducens sp. nov. isolated from Decomposing Leaf Litter of Phragmites australis (Cav.).</title>
        <authorList>
            <person name="Behrendt U."/>
            <person name="Spanner T."/>
            <person name="Augustin J."/>
            <person name="Horn M.A."/>
            <person name="Kolb S."/>
            <person name="Ulrich A."/>
        </authorList>
    </citation>
    <scope>NUCLEOTIDE SEQUENCE</scope>
    <source>
        <strain evidence="4">IGB 4-14</strain>
    </source>
</reference>
<feature type="domain" description="Outer membrane protein beta-barrel" evidence="3">
    <location>
        <begin position="8"/>
        <end position="184"/>
    </location>
</feature>
<dbReference type="SUPFAM" id="SSF56935">
    <property type="entry name" value="Porins"/>
    <property type="match status" value="1"/>
</dbReference>
<dbReference type="Proteomes" id="UP000830583">
    <property type="component" value="Chromosome"/>
</dbReference>
<protein>
    <submittedName>
        <fullName evidence="4">Outer membrane beta-barrel protein</fullName>
    </submittedName>
</protein>
<dbReference type="InterPro" id="IPR027385">
    <property type="entry name" value="Beta-barrel_OMP"/>
</dbReference>
<evidence type="ECO:0000259" key="3">
    <source>
        <dbReference type="Pfam" id="PF13505"/>
    </source>
</evidence>
<organism evidence="4 5">
    <name type="scientific">Flavobacterium azooxidireducens</name>
    <dbReference type="NCBI Taxonomy" id="1871076"/>
    <lineage>
        <taxon>Bacteria</taxon>
        <taxon>Pseudomonadati</taxon>
        <taxon>Bacteroidota</taxon>
        <taxon>Flavobacteriia</taxon>
        <taxon>Flavobacteriales</taxon>
        <taxon>Flavobacteriaceae</taxon>
        <taxon>Flavobacterium</taxon>
    </lineage>
</organism>
<name>A0ABY4KHN4_9FLAO</name>
<dbReference type="EMBL" id="CP096205">
    <property type="protein sequence ID" value="UPQ80322.1"/>
    <property type="molecule type" value="Genomic_DNA"/>
</dbReference>
<gene>
    <name evidence="4" type="ORF">M0M57_05660</name>
</gene>
<evidence type="ECO:0000256" key="1">
    <source>
        <dbReference type="ARBA" id="ARBA00022729"/>
    </source>
</evidence>
<dbReference type="RefSeq" id="WP_248436174.1">
    <property type="nucleotide sequence ID" value="NZ_CP096205.1"/>
</dbReference>
<feature type="chain" id="PRO_5047193761" evidence="2">
    <location>
        <begin position="21"/>
        <end position="184"/>
    </location>
</feature>
<evidence type="ECO:0000313" key="4">
    <source>
        <dbReference type="EMBL" id="UPQ80322.1"/>
    </source>
</evidence>
<evidence type="ECO:0000313" key="5">
    <source>
        <dbReference type="Proteomes" id="UP000830583"/>
    </source>
</evidence>
<dbReference type="Pfam" id="PF13505">
    <property type="entry name" value="OMP_b-brl"/>
    <property type="match status" value="1"/>
</dbReference>
<proteinExistence type="predicted"/>
<keyword evidence="1 2" id="KW-0732">Signal</keyword>